<dbReference type="AlphaFoldDB" id="A0A3D8S631"/>
<comment type="caution">
    <text evidence="1">The sequence shown here is derived from an EMBL/GenBank/DDBJ whole genome shotgun (WGS) entry which is preliminary data.</text>
</comment>
<accession>A0A3D8S631</accession>
<organism evidence="1 2">
    <name type="scientific">Aspergillus mulundensis</name>
    <dbReference type="NCBI Taxonomy" id="1810919"/>
    <lineage>
        <taxon>Eukaryota</taxon>
        <taxon>Fungi</taxon>
        <taxon>Dikarya</taxon>
        <taxon>Ascomycota</taxon>
        <taxon>Pezizomycotina</taxon>
        <taxon>Eurotiomycetes</taxon>
        <taxon>Eurotiomycetidae</taxon>
        <taxon>Eurotiales</taxon>
        <taxon>Aspergillaceae</taxon>
        <taxon>Aspergillus</taxon>
        <taxon>Aspergillus subgen. Nidulantes</taxon>
    </lineage>
</organism>
<keyword evidence="2" id="KW-1185">Reference proteome</keyword>
<proteinExistence type="predicted"/>
<dbReference type="EMBL" id="PVWQ01000005">
    <property type="protein sequence ID" value="RDW81521.1"/>
    <property type="molecule type" value="Genomic_DNA"/>
</dbReference>
<evidence type="ECO:0008006" key="3">
    <source>
        <dbReference type="Google" id="ProtNLM"/>
    </source>
</evidence>
<dbReference type="RefSeq" id="XP_026604574.1">
    <property type="nucleotide sequence ID" value="XM_026747094.1"/>
</dbReference>
<dbReference type="GeneID" id="38115448"/>
<dbReference type="STRING" id="1810919.A0A3D8S631"/>
<evidence type="ECO:0000313" key="2">
    <source>
        <dbReference type="Proteomes" id="UP000256690"/>
    </source>
</evidence>
<gene>
    <name evidence="1" type="ORF">DSM5745_05078</name>
</gene>
<sequence>MAPVAPVQQKPSFDELEEAAHAVIAIFKSMPEFSDARLAIIGGLSLWKYLKNFRTTDDVDFLMTVENAPNSVKEKLLALPSSPFEEQAQFFMFKSPRGKRIQIDITPKMQSPYVPTAAVPISTLQLGQLPYISELDLLVFKIYSCGLRATSQKKIRDANDAMSLLDVLASKGPVVLNPDQHAAVTQGLDDVVNISGMGHNWWKSRLGMK</sequence>
<dbReference type="Proteomes" id="UP000256690">
    <property type="component" value="Unassembled WGS sequence"/>
</dbReference>
<protein>
    <recommendedName>
        <fullName evidence="3">Nucleotidyl transferase AbiEii toxin, Type IV TA system</fullName>
    </recommendedName>
</protein>
<name>A0A3D8S631_9EURO</name>
<reference evidence="1 2" key="1">
    <citation type="journal article" date="2018" name="IMA Fungus">
        <title>IMA Genome-F 9: Draft genome sequence of Annulohypoxylon stygium, Aspergillus mulundensis, Berkeleyomyces basicola (syn. Thielaviopsis basicola), Ceratocystis smalleyi, two Cercospora beticola strains, Coleophoma cylindrospora, Fusarium fracticaudum, Phialophora cf. hyalina, and Morchella septimelata.</title>
        <authorList>
            <person name="Wingfield B.D."/>
            <person name="Bills G.F."/>
            <person name="Dong Y."/>
            <person name="Huang W."/>
            <person name="Nel W.J."/>
            <person name="Swalarsk-Parry B.S."/>
            <person name="Vaghefi N."/>
            <person name="Wilken P.M."/>
            <person name="An Z."/>
            <person name="de Beer Z.W."/>
            <person name="De Vos L."/>
            <person name="Chen L."/>
            <person name="Duong T.A."/>
            <person name="Gao Y."/>
            <person name="Hammerbacher A."/>
            <person name="Kikkert J.R."/>
            <person name="Li Y."/>
            <person name="Li H."/>
            <person name="Li K."/>
            <person name="Li Q."/>
            <person name="Liu X."/>
            <person name="Ma X."/>
            <person name="Naidoo K."/>
            <person name="Pethybridge S.J."/>
            <person name="Sun J."/>
            <person name="Steenkamp E.T."/>
            <person name="van der Nest M.A."/>
            <person name="van Wyk S."/>
            <person name="Wingfield M.J."/>
            <person name="Xiong C."/>
            <person name="Yue Q."/>
            <person name="Zhang X."/>
        </authorList>
    </citation>
    <scope>NUCLEOTIDE SEQUENCE [LARGE SCALE GENOMIC DNA]</scope>
    <source>
        <strain evidence="1 2">DSM 5745</strain>
    </source>
</reference>
<dbReference type="OrthoDB" id="5421247at2759"/>
<evidence type="ECO:0000313" key="1">
    <source>
        <dbReference type="EMBL" id="RDW81521.1"/>
    </source>
</evidence>